<reference evidence="3 5" key="2">
    <citation type="submission" date="2018-11" db="EMBL/GenBank/DDBJ databases">
        <authorList>
            <consortium name="Pathogen Informatics"/>
        </authorList>
    </citation>
    <scope>NUCLEOTIDE SEQUENCE [LARGE SCALE GENOMIC DNA]</scope>
</reference>
<keyword evidence="2" id="KW-0812">Transmembrane</keyword>
<dbReference type="Pfam" id="PF04857">
    <property type="entry name" value="CAF1"/>
    <property type="match status" value="2"/>
</dbReference>
<reference evidence="6" key="1">
    <citation type="submission" date="2017-02" db="UniProtKB">
        <authorList>
            <consortium name="WormBaseParasite"/>
        </authorList>
    </citation>
    <scope>IDENTIFICATION</scope>
</reference>
<dbReference type="PANTHER" id="PTHR15092:SF37">
    <property type="entry name" value="TARGET OF EGR1 PROTEIN 1"/>
    <property type="match status" value="1"/>
</dbReference>
<protein>
    <submittedName>
        <fullName evidence="6">CAF1 family ribonuclease</fullName>
    </submittedName>
</protein>
<dbReference type="PANTHER" id="PTHR15092">
    <property type="entry name" value="POLY A -SPECIFIC RIBONUCLEASE/TARGET OF EGR1, MEMBER 1"/>
    <property type="match status" value="1"/>
</dbReference>
<sequence>MTEKKKRIIDILEEERANYFRTFHGKLSKIVIIEVNKWNMNRIFPYIISCARNASFVSIDLELSGLGPQNFIGQDMLYRYKIICETARTRSIISVGLCMFRLLKCTEKKKKKRIKYECQVFNILTMRAVPFIVEPNSMKFLAKNNFDMNELFSSSLFHTSVEVHKVILLQGDTMRSIWSEILAARIPVVFHNGLIDLFFIYQNFYLGLPESCDEFIANISDWFNLEESCGVYDSKYVAEMDFNTKRTSLEYIFRKCQRNNVLEANCSRAFISISFDYHLLSEDPTTDFIYSIDCSLPDGFYENPPRIDVYHDSTIKQLCSNYLVIRFFLLKFLKFSFYHFYYFYN</sequence>
<comment type="similarity">
    <text evidence="1">Belongs to the CAF1 family.</text>
</comment>
<evidence type="ECO:0000313" key="3">
    <source>
        <dbReference type="EMBL" id="VDN55621.1"/>
    </source>
</evidence>
<dbReference type="GO" id="GO:0034472">
    <property type="term" value="P:snRNA 3'-end processing"/>
    <property type="evidence" value="ECO:0007669"/>
    <property type="project" value="TreeGrafter"/>
</dbReference>
<gene>
    <name evidence="3" type="ORF">DME_LOCUS5594</name>
</gene>
<proteinExistence type="inferred from homology"/>
<dbReference type="Proteomes" id="UP000038040">
    <property type="component" value="Unplaced"/>
</dbReference>
<organism evidence="4 6">
    <name type="scientific">Dracunculus medinensis</name>
    <name type="common">Guinea worm</name>
    <dbReference type="NCBI Taxonomy" id="318479"/>
    <lineage>
        <taxon>Eukaryota</taxon>
        <taxon>Metazoa</taxon>
        <taxon>Ecdysozoa</taxon>
        <taxon>Nematoda</taxon>
        <taxon>Chromadorea</taxon>
        <taxon>Rhabditida</taxon>
        <taxon>Spirurina</taxon>
        <taxon>Dracunculoidea</taxon>
        <taxon>Dracunculidae</taxon>
        <taxon>Dracunculus</taxon>
    </lineage>
</organism>
<dbReference type="OrthoDB" id="414075at2759"/>
<dbReference type="WBParaSite" id="DME_0000123401-mRNA-1">
    <property type="protein sequence ID" value="DME_0000123401-mRNA-1"/>
    <property type="gene ID" value="DME_0000123401"/>
</dbReference>
<evidence type="ECO:0000313" key="5">
    <source>
        <dbReference type="Proteomes" id="UP000274756"/>
    </source>
</evidence>
<dbReference type="Gene3D" id="3.30.420.10">
    <property type="entry name" value="Ribonuclease H-like superfamily/Ribonuclease H"/>
    <property type="match status" value="1"/>
</dbReference>
<dbReference type="InterPro" id="IPR012337">
    <property type="entry name" value="RNaseH-like_sf"/>
</dbReference>
<dbReference type="GO" id="GO:0015030">
    <property type="term" value="C:Cajal body"/>
    <property type="evidence" value="ECO:0007669"/>
    <property type="project" value="TreeGrafter"/>
</dbReference>
<name>A0A0N4U3D4_DRAME</name>
<dbReference type="STRING" id="318479.A0A0N4U3D4"/>
<feature type="transmembrane region" description="Helical" evidence="2">
    <location>
        <begin position="323"/>
        <end position="344"/>
    </location>
</feature>
<evidence type="ECO:0000313" key="4">
    <source>
        <dbReference type="Proteomes" id="UP000038040"/>
    </source>
</evidence>
<keyword evidence="2" id="KW-1133">Transmembrane helix</keyword>
<dbReference type="GO" id="GO:0017069">
    <property type="term" value="F:snRNA binding"/>
    <property type="evidence" value="ECO:0007669"/>
    <property type="project" value="TreeGrafter"/>
</dbReference>
<dbReference type="GO" id="GO:0000175">
    <property type="term" value="F:3'-5'-RNA exonuclease activity"/>
    <property type="evidence" value="ECO:0007669"/>
    <property type="project" value="TreeGrafter"/>
</dbReference>
<evidence type="ECO:0000256" key="2">
    <source>
        <dbReference type="SAM" id="Phobius"/>
    </source>
</evidence>
<keyword evidence="5" id="KW-1185">Reference proteome</keyword>
<evidence type="ECO:0000313" key="6">
    <source>
        <dbReference type="WBParaSite" id="DME_0000123401-mRNA-1"/>
    </source>
</evidence>
<dbReference type="InterPro" id="IPR051181">
    <property type="entry name" value="CAF1_poly(A)_ribonucleases"/>
</dbReference>
<keyword evidence="2" id="KW-0472">Membrane</keyword>
<dbReference type="AlphaFoldDB" id="A0A0N4U3D4"/>
<evidence type="ECO:0000256" key="1">
    <source>
        <dbReference type="ARBA" id="ARBA00008372"/>
    </source>
</evidence>
<dbReference type="SUPFAM" id="SSF53098">
    <property type="entry name" value="Ribonuclease H-like"/>
    <property type="match status" value="1"/>
</dbReference>
<dbReference type="Proteomes" id="UP000274756">
    <property type="component" value="Unassembled WGS sequence"/>
</dbReference>
<accession>A0A0N4U3D4</accession>
<dbReference type="InterPro" id="IPR006941">
    <property type="entry name" value="RNase_CAF1"/>
</dbReference>
<dbReference type="InterPro" id="IPR036397">
    <property type="entry name" value="RNaseH_sf"/>
</dbReference>
<dbReference type="EMBL" id="UYYG01001152">
    <property type="protein sequence ID" value="VDN55621.1"/>
    <property type="molecule type" value="Genomic_DNA"/>
</dbReference>